<dbReference type="PROSITE" id="PS00139">
    <property type="entry name" value="THIOL_PROTEASE_CYS"/>
    <property type="match status" value="1"/>
</dbReference>
<dbReference type="SMART" id="SM00645">
    <property type="entry name" value="Pept_C1"/>
    <property type="match status" value="1"/>
</dbReference>
<feature type="compositionally biased region" description="Polar residues" evidence="3">
    <location>
        <begin position="38"/>
        <end position="48"/>
    </location>
</feature>
<gene>
    <name evidence="6" type="ORF">BLNAU_16647</name>
</gene>
<proteinExistence type="inferred from homology"/>
<feature type="region of interest" description="Disordered" evidence="3">
    <location>
        <begin position="23"/>
        <end position="67"/>
    </location>
</feature>
<dbReference type="CDD" id="cd02620">
    <property type="entry name" value="Peptidase_C1A_CathepsinB"/>
    <property type="match status" value="1"/>
</dbReference>
<feature type="transmembrane region" description="Helical" evidence="4">
    <location>
        <begin position="123"/>
        <end position="145"/>
    </location>
</feature>
<keyword evidence="4" id="KW-0472">Membrane</keyword>
<keyword evidence="7" id="KW-1185">Reference proteome</keyword>
<keyword evidence="6" id="KW-0378">Hydrolase</keyword>
<dbReference type="InterPro" id="IPR025660">
    <property type="entry name" value="Pept_his_AS"/>
</dbReference>
<sequence length="443" mass="49751">MQKVRSLEGSLRVVEQRNNAMRYYRPVRPSFEEKNTQRADLNSPTKGRSVSPPKENRQKVPALNLPSPPSQHFVDFDNAFLPDQPPILSNRLKTSLQHLLTYRQSDEYRQYLQLTSRYEDEGVLRIPIFVNLLLFIFLNVIISKLWEAHSFHFPVCFPLQMFSIFAIASLFAKSIVEIINSNPDSTWVAVEYPRNVINDAKIRAMLGVSVLNEGPTDYVPANDLPEEFDARVHWEGKMSPVRDQASCGSCWAFAVAETMTNRMAILDCSRGVMSPQDLVSCDFVDHGCNGGIPLASWEWVHLKGITTEECIPYSSGGGRVESCPKACKDGSAIVRTKATGVGHVKAANMQQELFDNGPFEVAFTVYEDFKVYKSGVYRHTTGSKLGGHAVMVMGWGVEDNTPYWLIQNSWGTVWGENGFFKIVRGQNECGIEATSYKGVPKCQ</sequence>
<dbReference type="InterPro" id="IPR000668">
    <property type="entry name" value="Peptidase_C1A_C"/>
</dbReference>
<dbReference type="EC" id="3.4.22.-" evidence="6"/>
<dbReference type="InterPro" id="IPR038765">
    <property type="entry name" value="Papain-like_cys_pep_sf"/>
</dbReference>
<evidence type="ECO:0000313" key="7">
    <source>
        <dbReference type="Proteomes" id="UP001281761"/>
    </source>
</evidence>
<comment type="caution">
    <text evidence="6">The sequence shown here is derived from an EMBL/GenBank/DDBJ whole genome shotgun (WGS) entry which is preliminary data.</text>
</comment>
<dbReference type="PRINTS" id="PR00705">
    <property type="entry name" value="PAPAIN"/>
</dbReference>
<evidence type="ECO:0000256" key="3">
    <source>
        <dbReference type="SAM" id="MobiDB-lite"/>
    </source>
</evidence>
<dbReference type="GO" id="GO:0016787">
    <property type="term" value="F:hydrolase activity"/>
    <property type="evidence" value="ECO:0007669"/>
    <property type="project" value="UniProtKB-KW"/>
</dbReference>
<organism evidence="6 7">
    <name type="scientific">Blattamonas nauphoetae</name>
    <dbReference type="NCBI Taxonomy" id="2049346"/>
    <lineage>
        <taxon>Eukaryota</taxon>
        <taxon>Metamonada</taxon>
        <taxon>Preaxostyla</taxon>
        <taxon>Oxymonadida</taxon>
        <taxon>Blattamonas</taxon>
    </lineage>
</organism>
<dbReference type="InterPro" id="IPR025661">
    <property type="entry name" value="Pept_asp_AS"/>
</dbReference>
<dbReference type="Pfam" id="PF00112">
    <property type="entry name" value="Peptidase_C1"/>
    <property type="match status" value="1"/>
</dbReference>
<keyword evidence="4" id="KW-1133">Transmembrane helix</keyword>
<name>A0ABQ9XAV5_9EUKA</name>
<dbReference type="Gene3D" id="3.90.70.10">
    <property type="entry name" value="Cysteine proteinases"/>
    <property type="match status" value="1"/>
</dbReference>
<keyword evidence="2" id="KW-1015">Disulfide bond</keyword>
<dbReference type="PROSITE" id="PS00639">
    <property type="entry name" value="THIOL_PROTEASE_HIS"/>
    <property type="match status" value="1"/>
</dbReference>
<dbReference type="InterPro" id="IPR013128">
    <property type="entry name" value="Peptidase_C1A"/>
</dbReference>
<dbReference type="PROSITE" id="PS00640">
    <property type="entry name" value="THIOL_PROTEASE_ASN"/>
    <property type="match status" value="1"/>
</dbReference>
<evidence type="ECO:0000313" key="6">
    <source>
        <dbReference type="EMBL" id="KAK2948392.1"/>
    </source>
</evidence>
<evidence type="ECO:0000256" key="1">
    <source>
        <dbReference type="ARBA" id="ARBA00008455"/>
    </source>
</evidence>
<accession>A0ABQ9XAV5</accession>
<comment type="similarity">
    <text evidence="1">Belongs to the peptidase C1 family.</text>
</comment>
<keyword evidence="4" id="KW-0812">Transmembrane</keyword>
<protein>
    <submittedName>
        <fullName evidence="6">Gut-specific cysteine proteinase</fullName>
        <ecNumber evidence="6">3.4.22.-</ecNumber>
    </submittedName>
</protein>
<reference evidence="6 7" key="1">
    <citation type="journal article" date="2022" name="bioRxiv">
        <title>Genomics of Preaxostyla Flagellates Illuminates Evolutionary Transitions and the Path Towards Mitochondrial Loss.</title>
        <authorList>
            <person name="Novak L.V.F."/>
            <person name="Treitli S.C."/>
            <person name="Pyrih J."/>
            <person name="Halakuc P."/>
            <person name="Pipaliya S.V."/>
            <person name="Vacek V."/>
            <person name="Brzon O."/>
            <person name="Soukal P."/>
            <person name="Eme L."/>
            <person name="Dacks J.B."/>
            <person name="Karnkowska A."/>
            <person name="Elias M."/>
            <person name="Hampl V."/>
        </authorList>
    </citation>
    <scope>NUCLEOTIDE SEQUENCE [LARGE SCALE GENOMIC DNA]</scope>
    <source>
        <strain evidence="6">NAU3</strain>
        <tissue evidence="6">Gut</tissue>
    </source>
</reference>
<evidence type="ECO:0000259" key="5">
    <source>
        <dbReference type="SMART" id="SM00645"/>
    </source>
</evidence>
<dbReference type="PANTHER" id="PTHR12411">
    <property type="entry name" value="CYSTEINE PROTEASE FAMILY C1-RELATED"/>
    <property type="match status" value="1"/>
</dbReference>
<feature type="domain" description="Peptidase C1A papain C-terminal" evidence="5">
    <location>
        <begin position="224"/>
        <end position="439"/>
    </location>
</feature>
<evidence type="ECO:0000256" key="4">
    <source>
        <dbReference type="SAM" id="Phobius"/>
    </source>
</evidence>
<dbReference type="Proteomes" id="UP001281761">
    <property type="component" value="Unassembled WGS sequence"/>
</dbReference>
<dbReference type="EMBL" id="JARBJD010000177">
    <property type="protein sequence ID" value="KAK2948392.1"/>
    <property type="molecule type" value="Genomic_DNA"/>
</dbReference>
<feature type="transmembrane region" description="Helical" evidence="4">
    <location>
        <begin position="151"/>
        <end position="172"/>
    </location>
</feature>
<dbReference type="SUPFAM" id="SSF54001">
    <property type="entry name" value="Cysteine proteinases"/>
    <property type="match status" value="1"/>
</dbReference>
<evidence type="ECO:0000256" key="2">
    <source>
        <dbReference type="ARBA" id="ARBA00023157"/>
    </source>
</evidence>
<dbReference type="InterPro" id="IPR000169">
    <property type="entry name" value="Pept_cys_AS"/>
</dbReference>